<dbReference type="PROSITE" id="PS50237">
    <property type="entry name" value="HECT"/>
    <property type="match status" value="1"/>
</dbReference>
<feature type="domain" description="HECT" evidence="3">
    <location>
        <begin position="257"/>
        <end position="305"/>
    </location>
</feature>
<feature type="active site" description="Glycyl thioester intermediate" evidence="2">
    <location>
        <position position="298"/>
    </location>
</feature>
<dbReference type="InterPro" id="IPR016187">
    <property type="entry name" value="CTDL_fold"/>
</dbReference>
<evidence type="ECO:0000313" key="5">
    <source>
        <dbReference type="Proteomes" id="UP000596742"/>
    </source>
</evidence>
<dbReference type="OrthoDB" id="6129875at2759"/>
<evidence type="ECO:0000313" key="4">
    <source>
        <dbReference type="EMBL" id="VDI19250.1"/>
    </source>
</evidence>
<sequence length="316" mass="35977">SLACPNGWLKNGNKFYYFSDELNTWTDAMIACEAEEGMLVEVYSKCENEFVKMSAIDSSMYIQCIKMQVEQTNKKIVFGYGHTVRMLSPLLIGKRENQTMTKATNIALRRRSSTGMHGMIDNVTIQCDLSVKKNTGIYFTLVTDENDERSGIEKMLEDLHLMHTIANFQEDKNDIDTVLSLSEQQIIRLGWKSLPMFVYLLRSSQTASTLKYIAQILKPKFLAEGSNNRRFEDSVYTAYLKYLRAVTSGRREFISLQNVLQFDTGSKEEPVLGFTLNPFIDFVEVKQGSSFLPTANTCINTMQLPRPSLLIDLPPT</sequence>
<accession>A0A8B6DJ76</accession>
<dbReference type="SUPFAM" id="SSF56204">
    <property type="entry name" value="Hect, E3 ligase catalytic domain"/>
    <property type="match status" value="1"/>
</dbReference>
<dbReference type="InterPro" id="IPR035983">
    <property type="entry name" value="Hect_E3_ubiquitin_ligase"/>
</dbReference>
<dbReference type="SUPFAM" id="SSF56436">
    <property type="entry name" value="C-type lectin-like"/>
    <property type="match status" value="1"/>
</dbReference>
<dbReference type="InterPro" id="IPR000569">
    <property type="entry name" value="HECT_dom"/>
</dbReference>
<reference evidence="4" key="1">
    <citation type="submission" date="2018-11" db="EMBL/GenBank/DDBJ databases">
        <authorList>
            <person name="Alioto T."/>
            <person name="Alioto T."/>
        </authorList>
    </citation>
    <scope>NUCLEOTIDE SEQUENCE</scope>
</reference>
<dbReference type="EMBL" id="UYJE01003427">
    <property type="protein sequence ID" value="VDI19250.1"/>
    <property type="molecule type" value="Genomic_DNA"/>
</dbReference>
<dbReference type="InterPro" id="IPR016186">
    <property type="entry name" value="C-type_lectin-like/link_sf"/>
</dbReference>
<organism evidence="4 5">
    <name type="scientific">Mytilus galloprovincialis</name>
    <name type="common">Mediterranean mussel</name>
    <dbReference type="NCBI Taxonomy" id="29158"/>
    <lineage>
        <taxon>Eukaryota</taxon>
        <taxon>Metazoa</taxon>
        <taxon>Spiralia</taxon>
        <taxon>Lophotrochozoa</taxon>
        <taxon>Mollusca</taxon>
        <taxon>Bivalvia</taxon>
        <taxon>Autobranchia</taxon>
        <taxon>Pteriomorphia</taxon>
        <taxon>Mytilida</taxon>
        <taxon>Mytiloidea</taxon>
        <taxon>Mytilidae</taxon>
        <taxon>Mytilinae</taxon>
        <taxon>Mytilus</taxon>
    </lineage>
</organism>
<dbReference type="Gene3D" id="3.30.2410.10">
    <property type="entry name" value="Hect, E3 ligase catalytic domain"/>
    <property type="match status" value="1"/>
</dbReference>
<gene>
    <name evidence="4" type="ORF">MGAL_10B052537</name>
</gene>
<dbReference type="AlphaFoldDB" id="A0A8B6DJ76"/>
<protein>
    <recommendedName>
        <fullName evidence="3">HECT domain-containing protein</fullName>
    </recommendedName>
</protein>
<dbReference type="Pfam" id="PF00632">
    <property type="entry name" value="HECT"/>
    <property type="match status" value="1"/>
</dbReference>
<feature type="non-terminal residue" evidence="4">
    <location>
        <position position="1"/>
    </location>
</feature>
<comment type="caution">
    <text evidence="4">The sequence shown here is derived from an EMBL/GenBank/DDBJ whole genome shotgun (WGS) entry which is preliminary data.</text>
</comment>
<evidence type="ECO:0000256" key="2">
    <source>
        <dbReference type="PROSITE-ProRule" id="PRU00104"/>
    </source>
</evidence>
<dbReference type="GO" id="GO:0004842">
    <property type="term" value="F:ubiquitin-protein transferase activity"/>
    <property type="evidence" value="ECO:0007669"/>
    <property type="project" value="InterPro"/>
</dbReference>
<dbReference type="Gene3D" id="3.10.100.10">
    <property type="entry name" value="Mannose-Binding Protein A, subunit A"/>
    <property type="match status" value="1"/>
</dbReference>
<keyword evidence="5" id="KW-1185">Reference proteome</keyword>
<name>A0A8B6DJ76_MYTGA</name>
<keyword evidence="1 2" id="KW-0833">Ubl conjugation pathway</keyword>
<dbReference type="Proteomes" id="UP000596742">
    <property type="component" value="Unassembled WGS sequence"/>
</dbReference>
<evidence type="ECO:0000259" key="3">
    <source>
        <dbReference type="PROSITE" id="PS50237"/>
    </source>
</evidence>
<proteinExistence type="predicted"/>
<evidence type="ECO:0000256" key="1">
    <source>
        <dbReference type="ARBA" id="ARBA00022786"/>
    </source>
</evidence>